<name>A0A7W7R2A4_KITKI</name>
<gene>
    <name evidence="1" type="ORF">FHR34_003086</name>
</gene>
<accession>A0A7W7R2A4</accession>
<proteinExistence type="predicted"/>
<dbReference type="Proteomes" id="UP000540506">
    <property type="component" value="Unassembled WGS sequence"/>
</dbReference>
<evidence type="ECO:0000313" key="1">
    <source>
        <dbReference type="EMBL" id="MBB4924093.1"/>
    </source>
</evidence>
<protein>
    <submittedName>
        <fullName evidence="1">Uncharacterized protein</fullName>
    </submittedName>
</protein>
<keyword evidence="2" id="KW-1185">Reference proteome</keyword>
<reference evidence="1 2" key="1">
    <citation type="submission" date="2020-08" db="EMBL/GenBank/DDBJ databases">
        <title>Sequencing the genomes of 1000 actinobacteria strains.</title>
        <authorList>
            <person name="Klenk H.-P."/>
        </authorList>
    </citation>
    <scope>NUCLEOTIDE SEQUENCE [LARGE SCALE GENOMIC DNA]</scope>
    <source>
        <strain evidence="1 2">DSM 41654</strain>
    </source>
</reference>
<organism evidence="1 2">
    <name type="scientific">Kitasatospora kifunensis</name>
    <name type="common">Streptomyces kifunensis</name>
    <dbReference type="NCBI Taxonomy" id="58351"/>
    <lineage>
        <taxon>Bacteria</taxon>
        <taxon>Bacillati</taxon>
        <taxon>Actinomycetota</taxon>
        <taxon>Actinomycetes</taxon>
        <taxon>Kitasatosporales</taxon>
        <taxon>Streptomycetaceae</taxon>
        <taxon>Kitasatospora</taxon>
    </lineage>
</organism>
<dbReference type="AlphaFoldDB" id="A0A7W7R2A4"/>
<sequence length="92" mass="10405">MLLVIGRFLHDASDQLSGRRPRQSLPAHLIVLIDIPADLARAVDEMTLIQTLRIDALLAIPLFKNDHAAHRQVRSLAHPEWQHLEHDVRPSG</sequence>
<dbReference type="EMBL" id="JACHJV010000001">
    <property type="protein sequence ID" value="MBB4924093.1"/>
    <property type="molecule type" value="Genomic_DNA"/>
</dbReference>
<comment type="caution">
    <text evidence="1">The sequence shown here is derived from an EMBL/GenBank/DDBJ whole genome shotgun (WGS) entry which is preliminary data.</text>
</comment>
<evidence type="ECO:0000313" key="2">
    <source>
        <dbReference type="Proteomes" id="UP000540506"/>
    </source>
</evidence>